<dbReference type="GO" id="GO:0008932">
    <property type="term" value="F:lytic endotransglycosylase activity"/>
    <property type="evidence" value="ECO:0007669"/>
    <property type="project" value="UniProtKB-UniRule"/>
</dbReference>
<keyword evidence="1 7" id="KW-1003">Cell membrane</keyword>
<dbReference type="InterPro" id="IPR003770">
    <property type="entry name" value="MLTG-like"/>
</dbReference>
<keyword evidence="6 7" id="KW-0961">Cell wall biogenesis/degradation</keyword>
<dbReference type="CDD" id="cd08010">
    <property type="entry name" value="MltG_like"/>
    <property type="match status" value="1"/>
</dbReference>
<protein>
    <recommendedName>
        <fullName evidence="7">Endolytic murein transglycosylase</fullName>
        <ecNumber evidence="7">4.2.2.29</ecNumber>
    </recommendedName>
    <alternativeName>
        <fullName evidence="7">Peptidoglycan lytic transglycosylase</fullName>
    </alternativeName>
    <alternativeName>
        <fullName evidence="7">Peptidoglycan polymerization terminase</fullName>
    </alternativeName>
</protein>
<dbReference type="PANTHER" id="PTHR30518">
    <property type="entry name" value="ENDOLYTIC MUREIN TRANSGLYCOSYLASE"/>
    <property type="match status" value="1"/>
</dbReference>
<name>A0AA95JHE5_9BACL</name>
<evidence type="ECO:0000256" key="4">
    <source>
        <dbReference type="ARBA" id="ARBA00023136"/>
    </source>
</evidence>
<dbReference type="AlphaFoldDB" id="A0AA95JHE5"/>
<comment type="function">
    <text evidence="7">Functions as a peptidoglycan terminase that cleaves nascent peptidoglycan strands endolytically to terminate their elongation.</text>
</comment>
<keyword evidence="4 7" id="KW-0472">Membrane</keyword>
<reference evidence="8" key="1">
    <citation type="submission" date="2023-03" db="EMBL/GenBank/DDBJ databases">
        <title>Andean soil-derived lignocellulolytic bacterial consortium as a source of novel taxa and putative plastic-active enzymes.</title>
        <authorList>
            <person name="Diaz-Garcia L."/>
            <person name="Chuvochina M."/>
            <person name="Feuerriegel G."/>
            <person name="Bunk B."/>
            <person name="Sproer C."/>
            <person name="Streit W.R."/>
            <person name="Rodriguez L.M."/>
            <person name="Overmann J."/>
            <person name="Jimenez D.J."/>
        </authorList>
    </citation>
    <scope>NUCLEOTIDE SEQUENCE</scope>
    <source>
        <strain evidence="8">MAG 2441</strain>
    </source>
</reference>
<dbReference type="NCBIfam" id="TIGR00247">
    <property type="entry name" value="endolytic transglycosylase MltG"/>
    <property type="match status" value="1"/>
</dbReference>
<sequence length="342" mass="38267">MALAIVIGIGSSVLLYVWNGLRSVSPSSPIEVTISSGMRAKSVAELLEQKGLIRNAFLFSGWLKLKGEGSRFQAGVYELTPGMTRDEIVAKLNAGDIIAEATIRFTIPEGFTVEQTASRLADAGLVDKAKFLDVAAKPELWSGSIWTSELSKDINLRYPLEGYLFPDTYEMKRDSTEAEIINRMLAELDRKLDQLPEEWQLTLEERGMTVHQLLTIASLIEREVVVDEERPIVSSVIHNRLGLGMPLQIDATIQYLLDKQKEKLLTADLKVESPYNTYLQQGLPPGPIAAPSYKSIEAALYPDETDYVYYVTKKDGTNSHLFAVTFKQHQKNIQLSEKNEKK</sequence>
<dbReference type="Gene3D" id="3.30.1490.480">
    <property type="entry name" value="Endolytic murein transglycosylase"/>
    <property type="match status" value="2"/>
</dbReference>
<dbReference type="PANTHER" id="PTHR30518:SF2">
    <property type="entry name" value="ENDOLYTIC MUREIN TRANSGLYCOSYLASE"/>
    <property type="match status" value="1"/>
</dbReference>
<comment type="catalytic activity">
    <reaction evidence="7">
        <text>a peptidoglycan chain = a peptidoglycan chain with N-acetyl-1,6-anhydromuramyl-[peptide] at the reducing end + a peptidoglycan chain with N-acetylglucosamine at the non-reducing end.</text>
        <dbReference type="EC" id="4.2.2.29"/>
    </reaction>
</comment>
<dbReference type="GO" id="GO:0009252">
    <property type="term" value="P:peptidoglycan biosynthetic process"/>
    <property type="evidence" value="ECO:0007669"/>
    <property type="project" value="UniProtKB-UniRule"/>
</dbReference>
<dbReference type="EMBL" id="CP119317">
    <property type="protein sequence ID" value="WEK56364.1"/>
    <property type="molecule type" value="Genomic_DNA"/>
</dbReference>
<keyword evidence="5 7" id="KW-0456">Lyase</keyword>
<evidence type="ECO:0000313" key="9">
    <source>
        <dbReference type="Proteomes" id="UP001178662"/>
    </source>
</evidence>
<keyword evidence="9" id="KW-1185">Reference proteome</keyword>
<dbReference type="Pfam" id="PF02618">
    <property type="entry name" value="YceG"/>
    <property type="match status" value="1"/>
</dbReference>
<proteinExistence type="inferred from homology"/>
<dbReference type="EC" id="4.2.2.29" evidence="7"/>
<gene>
    <name evidence="7 8" type="primary">mltG</name>
    <name evidence="8" type="ORF">P0Y55_11105</name>
</gene>
<dbReference type="GO" id="GO:0071555">
    <property type="term" value="P:cell wall organization"/>
    <property type="evidence" value="ECO:0007669"/>
    <property type="project" value="UniProtKB-KW"/>
</dbReference>
<evidence type="ECO:0000256" key="6">
    <source>
        <dbReference type="ARBA" id="ARBA00023316"/>
    </source>
</evidence>
<evidence type="ECO:0000256" key="3">
    <source>
        <dbReference type="ARBA" id="ARBA00022989"/>
    </source>
</evidence>
<evidence type="ECO:0000256" key="7">
    <source>
        <dbReference type="HAMAP-Rule" id="MF_02065"/>
    </source>
</evidence>
<evidence type="ECO:0000256" key="2">
    <source>
        <dbReference type="ARBA" id="ARBA00022692"/>
    </source>
</evidence>
<feature type="site" description="Important for catalytic activity" evidence="7">
    <location>
        <position position="223"/>
    </location>
</feature>
<evidence type="ECO:0000256" key="1">
    <source>
        <dbReference type="ARBA" id="ARBA00022475"/>
    </source>
</evidence>
<organism evidence="8 9">
    <name type="scientific">Candidatus Cohnella colombiensis</name>
    <dbReference type="NCBI Taxonomy" id="3121368"/>
    <lineage>
        <taxon>Bacteria</taxon>
        <taxon>Bacillati</taxon>
        <taxon>Bacillota</taxon>
        <taxon>Bacilli</taxon>
        <taxon>Bacillales</taxon>
        <taxon>Paenibacillaceae</taxon>
        <taxon>Cohnella</taxon>
    </lineage>
</organism>
<accession>A0AA95JHE5</accession>
<comment type="similarity">
    <text evidence="7">Belongs to the transglycosylase MltG family.</text>
</comment>
<keyword evidence="3 7" id="KW-1133">Transmembrane helix</keyword>
<evidence type="ECO:0000256" key="5">
    <source>
        <dbReference type="ARBA" id="ARBA00023239"/>
    </source>
</evidence>
<dbReference type="Proteomes" id="UP001178662">
    <property type="component" value="Chromosome"/>
</dbReference>
<dbReference type="GO" id="GO:0005886">
    <property type="term" value="C:plasma membrane"/>
    <property type="evidence" value="ECO:0007669"/>
    <property type="project" value="UniProtKB-UniRule"/>
</dbReference>
<evidence type="ECO:0000313" key="8">
    <source>
        <dbReference type="EMBL" id="WEK56364.1"/>
    </source>
</evidence>
<dbReference type="HAMAP" id="MF_02065">
    <property type="entry name" value="MltG"/>
    <property type="match status" value="1"/>
</dbReference>
<keyword evidence="2 7" id="KW-0812">Transmembrane</keyword>